<keyword evidence="2" id="KW-1185">Reference proteome</keyword>
<dbReference type="STRING" id="121845.A0A1S3DQT4"/>
<evidence type="ECO:0000256" key="1">
    <source>
        <dbReference type="SAM" id="MobiDB-lite"/>
    </source>
</evidence>
<organism evidence="2 3">
    <name type="scientific">Diaphorina citri</name>
    <name type="common">Asian citrus psyllid</name>
    <dbReference type="NCBI Taxonomy" id="121845"/>
    <lineage>
        <taxon>Eukaryota</taxon>
        <taxon>Metazoa</taxon>
        <taxon>Ecdysozoa</taxon>
        <taxon>Arthropoda</taxon>
        <taxon>Hexapoda</taxon>
        <taxon>Insecta</taxon>
        <taxon>Pterygota</taxon>
        <taxon>Neoptera</taxon>
        <taxon>Paraneoptera</taxon>
        <taxon>Hemiptera</taxon>
        <taxon>Sternorrhyncha</taxon>
        <taxon>Psylloidea</taxon>
        <taxon>Psyllidae</taxon>
        <taxon>Diaphorininae</taxon>
        <taxon>Diaphorina</taxon>
    </lineage>
</organism>
<dbReference type="PaxDb" id="121845-A0A1S3DQT4"/>
<dbReference type="AlphaFoldDB" id="A0A1S3DQT4"/>
<dbReference type="Proteomes" id="UP000079169">
    <property type="component" value="Unplaced"/>
</dbReference>
<dbReference type="RefSeq" id="XP_008486045.1">
    <property type="nucleotide sequence ID" value="XM_008487823.2"/>
</dbReference>
<accession>A0A1S3DQT4</accession>
<gene>
    <name evidence="3" type="primary">LOC103522729</name>
</gene>
<feature type="region of interest" description="Disordered" evidence="1">
    <location>
        <begin position="1"/>
        <end position="28"/>
    </location>
</feature>
<evidence type="ECO:0000313" key="3">
    <source>
        <dbReference type="RefSeq" id="XP_008486045.1"/>
    </source>
</evidence>
<proteinExistence type="predicted"/>
<sequence length="67" mass="7446">MISMTSSIQLATEIQQTEPPPDPAEVDNQNQTIEGIELIARTLDSILCKIKVKFVDTTIRLEHVPPS</sequence>
<dbReference type="GeneID" id="103522729"/>
<feature type="compositionally biased region" description="Polar residues" evidence="1">
    <location>
        <begin position="1"/>
        <end position="17"/>
    </location>
</feature>
<protein>
    <submittedName>
        <fullName evidence="3">Autophagy-related protein 2 homolog A-like</fullName>
    </submittedName>
</protein>
<dbReference type="KEGG" id="dci:103522729"/>
<name>A0A1S3DQT4_DIACI</name>
<reference evidence="3" key="1">
    <citation type="submission" date="2025-08" db="UniProtKB">
        <authorList>
            <consortium name="RefSeq"/>
        </authorList>
    </citation>
    <scope>IDENTIFICATION</scope>
</reference>
<evidence type="ECO:0000313" key="2">
    <source>
        <dbReference type="Proteomes" id="UP000079169"/>
    </source>
</evidence>